<dbReference type="AlphaFoldDB" id="A0AAD3H4K2"/>
<proteinExistence type="predicted"/>
<sequence length="75" mass="8456">MLNSFLDSSEMSLQIIKEAANEPIILETLEESDDSDNTFESSQNSLKIINEIDIDLTAHESFEQEDSLHVVKRSA</sequence>
<evidence type="ECO:0000313" key="1">
    <source>
        <dbReference type="EMBL" id="GFH50357.1"/>
    </source>
</evidence>
<organism evidence="1 2">
    <name type="scientific">Chaetoceros tenuissimus</name>
    <dbReference type="NCBI Taxonomy" id="426638"/>
    <lineage>
        <taxon>Eukaryota</taxon>
        <taxon>Sar</taxon>
        <taxon>Stramenopiles</taxon>
        <taxon>Ochrophyta</taxon>
        <taxon>Bacillariophyta</taxon>
        <taxon>Coscinodiscophyceae</taxon>
        <taxon>Chaetocerotophycidae</taxon>
        <taxon>Chaetocerotales</taxon>
        <taxon>Chaetocerotaceae</taxon>
        <taxon>Chaetoceros</taxon>
    </lineage>
</organism>
<gene>
    <name evidence="1" type="ORF">CTEN210_06833</name>
</gene>
<dbReference type="EMBL" id="BLLK01000038">
    <property type="protein sequence ID" value="GFH50357.1"/>
    <property type="molecule type" value="Genomic_DNA"/>
</dbReference>
<keyword evidence="2" id="KW-1185">Reference proteome</keyword>
<protein>
    <submittedName>
        <fullName evidence="1">Uncharacterized protein</fullName>
    </submittedName>
</protein>
<evidence type="ECO:0000313" key="2">
    <source>
        <dbReference type="Proteomes" id="UP001054902"/>
    </source>
</evidence>
<accession>A0AAD3H4K2</accession>
<dbReference type="Proteomes" id="UP001054902">
    <property type="component" value="Unassembled WGS sequence"/>
</dbReference>
<reference evidence="1 2" key="1">
    <citation type="journal article" date="2021" name="Sci. Rep.">
        <title>The genome of the diatom Chaetoceros tenuissimus carries an ancient integrated fragment of an extant virus.</title>
        <authorList>
            <person name="Hongo Y."/>
            <person name="Kimura K."/>
            <person name="Takaki Y."/>
            <person name="Yoshida Y."/>
            <person name="Baba S."/>
            <person name="Kobayashi G."/>
            <person name="Nagasaki K."/>
            <person name="Hano T."/>
            <person name="Tomaru Y."/>
        </authorList>
    </citation>
    <scope>NUCLEOTIDE SEQUENCE [LARGE SCALE GENOMIC DNA]</scope>
    <source>
        <strain evidence="1 2">NIES-3715</strain>
    </source>
</reference>
<comment type="caution">
    <text evidence="1">The sequence shown here is derived from an EMBL/GenBank/DDBJ whole genome shotgun (WGS) entry which is preliminary data.</text>
</comment>
<name>A0AAD3H4K2_9STRA</name>